<dbReference type="CDD" id="cd02736">
    <property type="entry name" value="RNAP_III_Rpc1_C"/>
    <property type="match status" value="1"/>
</dbReference>
<keyword evidence="4 12" id="KW-0808">Transferase</keyword>
<dbReference type="InterPro" id="IPR038120">
    <property type="entry name" value="Rpb1_funnel_sf"/>
</dbReference>
<dbReference type="InterPro" id="IPR035697">
    <property type="entry name" value="RNAP_III_RPC1_N"/>
</dbReference>
<dbReference type="SUPFAM" id="SSF64484">
    <property type="entry name" value="beta and beta-prime subunits of DNA dependent RNA-polymerase"/>
    <property type="match status" value="1"/>
</dbReference>
<dbReference type="GO" id="GO:0003677">
    <property type="term" value="F:DNA binding"/>
    <property type="evidence" value="ECO:0007669"/>
    <property type="project" value="InterPro"/>
</dbReference>
<evidence type="ECO:0000256" key="8">
    <source>
        <dbReference type="ARBA" id="ARBA00022842"/>
    </source>
</evidence>
<dbReference type="Gene3D" id="2.40.40.20">
    <property type="match status" value="1"/>
</dbReference>
<dbReference type="GO" id="GO:0006351">
    <property type="term" value="P:DNA-templated transcription"/>
    <property type="evidence" value="ECO:0007669"/>
    <property type="project" value="InterPro"/>
</dbReference>
<keyword evidence="7" id="KW-0862">Zinc</keyword>
<evidence type="ECO:0000256" key="3">
    <source>
        <dbReference type="ARBA" id="ARBA00022478"/>
    </source>
</evidence>
<dbReference type="InterPro" id="IPR035698">
    <property type="entry name" value="RNAP_III_Rpc1_C"/>
</dbReference>
<dbReference type="InterPro" id="IPR044893">
    <property type="entry name" value="RNA_pol_Rpb1_clamp_domain"/>
</dbReference>
<dbReference type="EC" id="2.7.7.6" evidence="12"/>
<evidence type="ECO:0000313" key="16">
    <source>
        <dbReference type="Proteomes" id="UP000316621"/>
    </source>
</evidence>
<dbReference type="GO" id="GO:0005634">
    <property type="term" value="C:nucleus"/>
    <property type="evidence" value="ECO:0007669"/>
    <property type="project" value="UniProtKB-SubCell"/>
</dbReference>
<keyword evidence="16" id="KW-1185">Reference proteome</keyword>
<dbReference type="Gramene" id="RZC60112">
    <property type="protein sequence ID" value="RZC60112"/>
    <property type="gene ID" value="C5167_021870"/>
</dbReference>
<reference evidence="15 16" key="1">
    <citation type="journal article" date="2018" name="Science">
        <title>The opium poppy genome and morphinan production.</title>
        <authorList>
            <person name="Guo L."/>
            <person name="Winzer T."/>
            <person name="Yang X."/>
            <person name="Li Y."/>
            <person name="Ning Z."/>
            <person name="He Z."/>
            <person name="Teodor R."/>
            <person name="Lu Y."/>
            <person name="Bowser T.A."/>
            <person name="Graham I.A."/>
            <person name="Ye K."/>
        </authorList>
    </citation>
    <scope>NUCLEOTIDE SEQUENCE [LARGE SCALE GENOMIC DNA]</scope>
    <source>
        <strain evidence="16">cv. HN1</strain>
        <tissue evidence="15">Leaves</tissue>
    </source>
</reference>
<proteinExistence type="inferred from homology"/>
<evidence type="ECO:0000259" key="14">
    <source>
        <dbReference type="SMART" id="SM00663"/>
    </source>
</evidence>
<dbReference type="Proteomes" id="UP000316621">
    <property type="component" value="Chromosome 5"/>
</dbReference>
<dbReference type="FunFam" id="1.10.150.390:FF:000006">
    <property type="entry name" value="DNA-directed RNA polymerase subunit"/>
    <property type="match status" value="1"/>
</dbReference>
<keyword evidence="6" id="KW-0479">Metal-binding</keyword>
<accession>A0A4Y7JJC3</accession>
<keyword evidence="3 12" id="KW-0240">DNA-directed RNA polymerase</keyword>
<dbReference type="InterPro" id="IPR000722">
    <property type="entry name" value="RNA_pol_asu"/>
</dbReference>
<comment type="similarity">
    <text evidence="2 12">Belongs to the RNA polymerase beta' chain family.</text>
</comment>
<dbReference type="InterPro" id="IPR007080">
    <property type="entry name" value="RNA_pol_Rpb1_1"/>
</dbReference>
<dbReference type="Gene3D" id="6.20.50.80">
    <property type="match status" value="1"/>
</dbReference>
<dbReference type="GO" id="GO:0000428">
    <property type="term" value="C:DNA-directed RNA polymerase complex"/>
    <property type="evidence" value="ECO:0007669"/>
    <property type="project" value="UniProtKB-KW"/>
</dbReference>
<dbReference type="InterPro" id="IPR006592">
    <property type="entry name" value="RNA_pol_N"/>
</dbReference>
<protein>
    <recommendedName>
        <fullName evidence="12">DNA-directed RNA polymerase subunit</fullName>
        <ecNumber evidence="12">2.7.7.6</ecNumber>
    </recommendedName>
</protein>
<keyword evidence="13" id="KW-0175">Coiled coil</keyword>
<name>A0A4Y7JJC3_PAPSO</name>
<dbReference type="InterPro" id="IPR007066">
    <property type="entry name" value="RNA_pol_Rpb1_3"/>
</dbReference>
<keyword evidence="8" id="KW-0460">Magnesium</keyword>
<evidence type="ECO:0000256" key="9">
    <source>
        <dbReference type="ARBA" id="ARBA00023163"/>
    </source>
</evidence>
<evidence type="ECO:0000256" key="13">
    <source>
        <dbReference type="SAM" id="Coils"/>
    </source>
</evidence>
<evidence type="ECO:0000256" key="11">
    <source>
        <dbReference type="ARBA" id="ARBA00048552"/>
    </source>
</evidence>
<dbReference type="InterPro" id="IPR042102">
    <property type="entry name" value="RNA_pol_Rpb1_3_sf"/>
</dbReference>
<keyword evidence="5 12" id="KW-0548">Nucleotidyltransferase</keyword>
<dbReference type="PANTHER" id="PTHR48446:SF1">
    <property type="entry name" value="DNA-DIRECTED RNA POLYMERASE SUBUNIT BETA' N-TERMINAL SECTION"/>
    <property type="match status" value="1"/>
</dbReference>
<dbReference type="OMA" id="NMNSIHN"/>
<gene>
    <name evidence="15" type="ORF">C5167_021870</name>
</gene>
<keyword evidence="10" id="KW-0539">Nucleus</keyword>
<comment type="catalytic activity">
    <reaction evidence="11 12">
        <text>RNA(n) + a ribonucleoside 5'-triphosphate = RNA(n+1) + diphosphate</text>
        <dbReference type="Rhea" id="RHEA:21248"/>
        <dbReference type="Rhea" id="RHEA-COMP:14527"/>
        <dbReference type="Rhea" id="RHEA-COMP:17342"/>
        <dbReference type="ChEBI" id="CHEBI:33019"/>
        <dbReference type="ChEBI" id="CHEBI:61557"/>
        <dbReference type="ChEBI" id="CHEBI:140395"/>
        <dbReference type="EC" id="2.7.7.6"/>
    </reaction>
</comment>
<dbReference type="FunFam" id="2.40.40.20:FF:000019">
    <property type="entry name" value="DNA-directed RNA polymerase II subunit RPB1"/>
    <property type="match status" value="1"/>
</dbReference>
<evidence type="ECO:0000256" key="2">
    <source>
        <dbReference type="ARBA" id="ARBA00006460"/>
    </source>
</evidence>
<dbReference type="SMART" id="SM00663">
    <property type="entry name" value="RPOLA_N"/>
    <property type="match status" value="1"/>
</dbReference>
<dbReference type="PANTHER" id="PTHR48446">
    <property type="entry name" value="DNA-DIRECTED RNA POLYMERASE SUBUNIT BETA' N-TERMINAL SECTION"/>
    <property type="match status" value="1"/>
</dbReference>
<dbReference type="GO" id="GO:0046872">
    <property type="term" value="F:metal ion binding"/>
    <property type="evidence" value="ECO:0007669"/>
    <property type="project" value="UniProtKB-KW"/>
</dbReference>
<comment type="subcellular location">
    <subcellularLocation>
        <location evidence="1">Nucleus</location>
    </subcellularLocation>
</comment>
<evidence type="ECO:0000256" key="12">
    <source>
        <dbReference type="RuleBase" id="RU004279"/>
    </source>
</evidence>
<dbReference type="InterPro" id="IPR015700">
    <property type="entry name" value="RPC1"/>
</dbReference>
<dbReference type="Pfam" id="PF04983">
    <property type="entry name" value="RNA_pol_Rpb1_3"/>
    <property type="match status" value="1"/>
</dbReference>
<dbReference type="Gene3D" id="1.10.274.100">
    <property type="entry name" value="RNA polymerase Rpb1, domain 3"/>
    <property type="match status" value="1"/>
</dbReference>
<evidence type="ECO:0000256" key="10">
    <source>
        <dbReference type="ARBA" id="ARBA00023242"/>
    </source>
</evidence>
<dbReference type="InterPro" id="IPR007083">
    <property type="entry name" value="RNA_pol_Rpb1_4"/>
</dbReference>
<evidence type="ECO:0000256" key="4">
    <source>
        <dbReference type="ARBA" id="ARBA00022679"/>
    </source>
</evidence>
<sequence>MATTARHSEAQAQFQFTKQPYVEDVGPRKIQSIKFSMMSGPEIMKASEVQVYDSGFYDQNRKPKKNALLDSRMGPAGSKMGIICETCHGDFVNCPGHYGYLHLCLPVFNVGYFNAILNILKCICKSCARILLSEKERVSYLKKMRNPKAEALQKTATAKAILKSCKPKTCSRCGYINAVVKKAGTVMGIIHDRSKKFTDDTDKECKAALSGTKDSGTRIQILNPVRVLGLFKRILDQDCELLYLSDRPEKLIITDILVPPIAIRPSSFVDGGRSNEDDITSKLNTIIQTNASLRQDLDGKKSTSQCLGDWELLQVEVAQYINSEVRGVPLSMMQSSKPLRGFVQRLKGKQGRFRGNLCGKRVEYTARTVISPDPNLKITEVGIPILIAQTLTYPELVSQHNIEKLRKCVVNGAYKYPGAKSIISAGSVRILNRRRKSDAYGLKFGDIVERHLEDGDVVLFNRQPSLHRMSIMCHRAKIMPWRTLRFNESVCNPYNADFDGDEMNMHVPQTEEARTEALMLMGVQNNLCTPKNGEILVASTQDFLTSSFLITRRDTFYDRASFALMCTYMGDAIESVDLPAPALIKPVELWTGKQLFSVLVRPRAQMRVYVNLTVTEKSYKQGKETLCPNEGFVYFRNSELICGQVGKATLVALVFYNILLACDILQTDLSRVSFPLNPPPGNGNKDGLFSVLLRDYNAHAAAACMNRLAKLSARWIGNHGFSIGIDDIQPGESLRKEIQDRIKKEKQENDALVQKYKNGQLQVQPGCDAAQTLESELTYLLNGVREKTGKICMGTTEQNKKVDEKVKLHWRNSPLIMSQCGSKGSPDNISQMIACVGQQSVGGRRASNGFIDRNLPHFPKNSTAPDARGFVENSFYTGLTPTEFFFHTMAGREGLVDTAFWFTLLSHQLTEPLFPNGRVGLILQFTFIIAQVKTADTGYMSRRLIKALEDLSIQYDNTVRSASGRVIQFIYGDDGMDPSKMEGKDGSPLNFDRLYMKAKATCPARGHSSLSPTEIKKLADSRLSELIMTPEGGFKEGEEAFSEGKEAFKKSLLDEEAFKEGKEGGFLYKCITSLTNTRKGLQLDEEKMGSQSLEKVSANVAGITLQQLQVFLETCISRYYTKRIEAGTAIGAIGAQSIGEPGTQMTLKTFHFAGVASMNVTLGVPRIKEIINGAKNISTPIITAKLESDRDVRSARMVKGCIEKTVLGEIAKSIKIVLETREAYILVTLDMELMRCSQLKISAYSVRESLLGHHKLKLSPSKSKLYPEKYVEVLDYRSLKIRSPEKDRTKIHFALHSLKSMLPEVVVMGIPTVERVIVSEKQKKGKGTGEYEVFVEGTNLRAVMGIPGVNGEETTSNHIIEVQETLGIEAARRCIIEEIQHIMKEYRMSIDVRHMMLLADVMTSNGEVLGITRFGIQKMKESVLMLASFEKTQDHLFNGSLNGRVDMIEGVSECIIMGIPMQLGTGILKVRQRVEHLPQLDYGGEPILSCT</sequence>
<dbReference type="Gene3D" id="6.10.250.2940">
    <property type="match status" value="1"/>
</dbReference>
<dbReference type="Gene3D" id="3.30.1490.180">
    <property type="entry name" value="RNA polymerase ii"/>
    <property type="match status" value="1"/>
</dbReference>
<evidence type="ECO:0000313" key="15">
    <source>
        <dbReference type="EMBL" id="RZC60112.1"/>
    </source>
</evidence>
<evidence type="ECO:0000256" key="6">
    <source>
        <dbReference type="ARBA" id="ARBA00022723"/>
    </source>
</evidence>
<feature type="coiled-coil region" evidence="13">
    <location>
        <begin position="735"/>
        <end position="762"/>
    </location>
</feature>
<dbReference type="GO" id="GO:0003899">
    <property type="term" value="F:DNA-directed RNA polymerase activity"/>
    <property type="evidence" value="ECO:0007669"/>
    <property type="project" value="UniProtKB-EC"/>
</dbReference>
<dbReference type="Gene3D" id="1.10.132.30">
    <property type="match status" value="1"/>
</dbReference>
<keyword evidence="9 12" id="KW-0804">Transcription</keyword>
<dbReference type="Pfam" id="PF04997">
    <property type="entry name" value="RNA_pol_Rpb1_1"/>
    <property type="match status" value="1"/>
</dbReference>
<dbReference type="Gene3D" id="1.10.150.390">
    <property type="match status" value="1"/>
</dbReference>
<evidence type="ECO:0000256" key="1">
    <source>
        <dbReference type="ARBA" id="ARBA00004123"/>
    </source>
</evidence>
<dbReference type="Pfam" id="PF00623">
    <property type="entry name" value="RNA_pol_Rpb1_2"/>
    <property type="match status" value="1"/>
</dbReference>
<dbReference type="Pfam" id="PF04998">
    <property type="entry name" value="RNA_pol_Rpb1_5"/>
    <property type="match status" value="2"/>
</dbReference>
<evidence type="ECO:0000256" key="7">
    <source>
        <dbReference type="ARBA" id="ARBA00022833"/>
    </source>
</evidence>
<dbReference type="CDD" id="cd02583">
    <property type="entry name" value="RNAP_III_RPC1_N"/>
    <property type="match status" value="1"/>
</dbReference>
<feature type="domain" description="RNA polymerase N-terminal" evidence="14">
    <location>
        <begin position="249"/>
        <end position="551"/>
    </location>
</feature>
<dbReference type="InterPro" id="IPR007081">
    <property type="entry name" value="RNA_pol_Rpb1_5"/>
</dbReference>
<dbReference type="Gene3D" id="4.10.860.120">
    <property type="entry name" value="RNA polymerase II, clamp domain"/>
    <property type="match status" value="1"/>
</dbReference>
<dbReference type="Pfam" id="PF05000">
    <property type="entry name" value="RNA_pol_Rpb1_4"/>
    <property type="match status" value="1"/>
</dbReference>
<dbReference type="STRING" id="3469.A0A4Y7JJC3"/>
<organism evidence="15 16">
    <name type="scientific">Papaver somniferum</name>
    <name type="common">Opium poppy</name>
    <dbReference type="NCBI Taxonomy" id="3469"/>
    <lineage>
        <taxon>Eukaryota</taxon>
        <taxon>Viridiplantae</taxon>
        <taxon>Streptophyta</taxon>
        <taxon>Embryophyta</taxon>
        <taxon>Tracheophyta</taxon>
        <taxon>Spermatophyta</taxon>
        <taxon>Magnoliopsida</taxon>
        <taxon>Ranunculales</taxon>
        <taxon>Papaveraceae</taxon>
        <taxon>Papaveroideae</taxon>
        <taxon>Papaver</taxon>
    </lineage>
</organism>
<evidence type="ECO:0000256" key="5">
    <source>
        <dbReference type="ARBA" id="ARBA00022695"/>
    </source>
</evidence>
<comment type="function">
    <text evidence="12">DNA-dependent RNA polymerase catalyzes the transcription of DNA into RNA using the four ribonucleoside triphosphates as substrates.</text>
</comment>
<dbReference type="EMBL" id="CM010719">
    <property type="protein sequence ID" value="RZC60112.1"/>
    <property type="molecule type" value="Genomic_DNA"/>
</dbReference>